<feature type="signal peptide" evidence="1">
    <location>
        <begin position="1"/>
        <end position="20"/>
    </location>
</feature>
<gene>
    <name evidence="2" type="ORF">EV702DRAFT_1143363</name>
</gene>
<reference evidence="2" key="1">
    <citation type="journal article" date="2020" name="New Phytol.">
        <title>Comparative genomics reveals dynamic genome evolution in host specialist ectomycorrhizal fungi.</title>
        <authorList>
            <person name="Lofgren L.A."/>
            <person name="Nguyen N.H."/>
            <person name="Vilgalys R."/>
            <person name="Ruytinx J."/>
            <person name="Liao H.L."/>
            <person name="Branco S."/>
            <person name="Kuo A."/>
            <person name="LaButti K."/>
            <person name="Lipzen A."/>
            <person name="Andreopoulos W."/>
            <person name="Pangilinan J."/>
            <person name="Riley R."/>
            <person name="Hundley H."/>
            <person name="Na H."/>
            <person name="Barry K."/>
            <person name="Grigoriev I.V."/>
            <person name="Stajich J.E."/>
            <person name="Kennedy P.G."/>
        </authorList>
    </citation>
    <scope>NUCLEOTIDE SEQUENCE</scope>
    <source>
        <strain evidence="2">DOB743</strain>
    </source>
</reference>
<accession>A0A9P6ZJG3</accession>
<organism evidence="2 3">
    <name type="scientific">Suillus placidus</name>
    <dbReference type="NCBI Taxonomy" id="48579"/>
    <lineage>
        <taxon>Eukaryota</taxon>
        <taxon>Fungi</taxon>
        <taxon>Dikarya</taxon>
        <taxon>Basidiomycota</taxon>
        <taxon>Agaricomycotina</taxon>
        <taxon>Agaricomycetes</taxon>
        <taxon>Agaricomycetidae</taxon>
        <taxon>Boletales</taxon>
        <taxon>Suillineae</taxon>
        <taxon>Suillaceae</taxon>
        <taxon>Suillus</taxon>
    </lineage>
</organism>
<dbReference type="AlphaFoldDB" id="A0A9P6ZJG3"/>
<proteinExistence type="predicted"/>
<keyword evidence="1" id="KW-0732">Signal</keyword>
<feature type="chain" id="PRO_5040306493" evidence="1">
    <location>
        <begin position="21"/>
        <end position="80"/>
    </location>
</feature>
<sequence length="80" mass="9384">MRNIILLACLVTALVQEYHGRRAVIGALEELSHHEFIKRAGSDSRLVYLDQRTRMMRKRFLDTCPWIILFPKATKPNDCR</sequence>
<evidence type="ECO:0000256" key="1">
    <source>
        <dbReference type="SAM" id="SignalP"/>
    </source>
</evidence>
<dbReference type="EMBL" id="JABBWD010000076">
    <property type="protein sequence ID" value="KAG1768892.1"/>
    <property type="molecule type" value="Genomic_DNA"/>
</dbReference>
<evidence type="ECO:0000313" key="2">
    <source>
        <dbReference type="EMBL" id="KAG1768892.1"/>
    </source>
</evidence>
<comment type="caution">
    <text evidence="2">The sequence shown here is derived from an EMBL/GenBank/DDBJ whole genome shotgun (WGS) entry which is preliminary data.</text>
</comment>
<dbReference type="Proteomes" id="UP000714275">
    <property type="component" value="Unassembled WGS sequence"/>
</dbReference>
<name>A0A9P6ZJG3_9AGAM</name>
<evidence type="ECO:0000313" key="3">
    <source>
        <dbReference type="Proteomes" id="UP000714275"/>
    </source>
</evidence>
<keyword evidence="3" id="KW-1185">Reference proteome</keyword>
<protein>
    <submittedName>
        <fullName evidence="2">Uncharacterized protein</fullName>
    </submittedName>
</protein>